<protein>
    <submittedName>
        <fullName evidence="2">Rhodanese-like domain-containing protein</fullName>
    </submittedName>
</protein>
<dbReference type="OrthoDB" id="9807812at2"/>
<dbReference type="GO" id="GO:0004792">
    <property type="term" value="F:thiosulfate-cyanide sulfurtransferase activity"/>
    <property type="evidence" value="ECO:0007669"/>
    <property type="project" value="TreeGrafter"/>
</dbReference>
<dbReference type="Pfam" id="PF00581">
    <property type="entry name" value="Rhodanese"/>
    <property type="match status" value="1"/>
</dbReference>
<evidence type="ECO:0000259" key="1">
    <source>
        <dbReference type="PROSITE" id="PS50206"/>
    </source>
</evidence>
<proteinExistence type="predicted"/>
<gene>
    <name evidence="2" type="ORF">GR328_09860</name>
</gene>
<dbReference type="AlphaFoldDB" id="A0A7X3MR78"/>
<dbReference type="Gene3D" id="3.40.250.10">
    <property type="entry name" value="Rhodanese-like domain"/>
    <property type="match status" value="1"/>
</dbReference>
<dbReference type="RefSeq" id="WP_160884330.1">
    <property type="nucleotide sequence ID" value="NZ_WURB01000005.1"/>
</dbReference>
<comment type="caution">
    <text evidence="2">The sequence shown here is derived from an EMBL/GenBank/DDBJ whole genome shotgun (WGS) entry which is preliminary data.</text>
</comment>
<dbReference type="Proteomes" id="UP000436483">
    <property type="component" value="Unassembled WGS sequence"/>
</dbReference>
<dbReference type="EMBL" id="WURB01000005">
    <property type="protein sequence ID" value="MXQ11756.1"/>
    <property type="molecule type" value="Genomic_DNA"/>
</dbReference>
<dbReference type="SUPFAM" id="SSF52821">
    <property type="entry name" value="Rhodanese/Cell cycle control phosphatase"/>
    <property type="match status" value="1"/>
</dbReference>
<evidence type="ECO:0000313" key="3">
    <source>
        <dbReference type="Proteomes" id="UP000436483"/>
    </source>
</evidence>
<organism evidence="2 3">
    <name type="scientific">Microvirga makkahensis</name>
    <dbReference type="NCBI Taxonomy" id="1128670"/>
    <lineage>
        <taxon>Bacteria</taxon>
        <taxon>Pseudomonadati</taxon>
        <taxon>Pseudomonadota</taxon>
        <taxon>Alphaproteobacteria</taxon>
        <taxon>Hyphomicrobiales</taxon>
        <taxon>Methylobacteriaceae</taxon>
        <taxon>Microvirga</taxon>
    </lineage>
</organism>
<sequence>MPKSVKDFLEEANSAVPRLSPAEAREKMQSGNTLVVDVRDPTEVQQTGRLKGAMNVSRGMLEFRADPDSQYHNPAFQKDRTILLHCASGGRSALAGKTLQDMGYTAVFNIGGFKDLAESGIDTEPA</sequence>
<keyword evidence="3" id="KW-1185">Reference proteome</keyword>
<dbReference type="InterPro" id="IPR036873">
    <property type="entry name" value="Rhodanese-like_dom_sf"/>
</dbReference>
<dbReference type="CDD" id="cd01447">
    <property type="entry name" value="Polysulfide_ST"/>
    <property type="match status" value="1"/>
</dbReference>
<evidence type="ECO:0000313" key="2">
    <source>
        <dbReference type="EMBL" id="MXQ11756.1"/>
    </source>
</evidence>
<name>A0A7X3MR78_9HYPH</name>
<dbReference type="PANTHER" id="PTHR44086:SF13">
    <property type="entry name" value="THIOSULFATE SULFURTRANSFERASE PSPE"/>
    <property type="match status" value="1"/>
</dbReference>
<feature type="domain" description="Rhodanese" evidence="1">
    <location>
        <begin position="29"/>
        <end position="125"/>
    </location>
</feature>
<dbReference type="PANTHER" id="PTHR44086">
    <property type="entry name" value="THIOSULFATE SULFURTRANSFERASE RDL2, MITOCHONDRIAL-RELATED"/>
    <property type="match status" value="1"/>
</dbReference>
<reference evidence="2 3" key="1">
    <citation type="submission" date="2019-12" db="EMBL/GenBank/DDBJ databases">
        <authorList>
            <person name="Yuan C.-G."/>
        </authorList>
    </citation>
    <scope>NUCLEOTIDE SEQUENCE [LARGE SCALE GENOMIC DNA]</scope>
    <source>
        <strain evidence="2 3">KCTC 23863</strain>
    </source>
</reference>
<reference evidence="2 3" key="2">
    <citation type="submission" date="2020-01" db="EMBL/GenBank/DDBJ databases">
        <title>Microvirga sp. nov., an arsenate reduction bacterium isolated from Tibet hotspring sediments.</title>
        <authorList>
            <person name="Xian W.-D."/>
            <person name="Li W.-J."/>
        </authorList>
    </citation>
    <scope>NUCLEOTIDE SEQUENCE [LARGE SCALE GENOMIC DNA]</scope>
    <source>
        <strain evidence="2 3">KCTC 23863</strain>
    </source>
</reference>
<accession>A0A7X3MR78</accession>
<dbReference type="InterPro" id="IPR001763">
    <property type="entry name" value="Rhodanese-like_dom"/>
</dbReference>
<dbReference type="SMART" id="SM00450">
    <property type="entry name" value="RHOD"/>
    <property type="match status" value="1"/>
</dbReference>
<dbReference type="PROSITE" id="PS50206">
    <property type="entry name" value="RHODANESE_3"/>
    <property type="match status" value="1"/>
</dbReference>